<evidence type="ECO:0000256" key="7">
    <source>
        <dbReference type="ARBA" id="ARBA00023242"/>
    </source>
</evidence>
<evidence type="ECO:0000256" key="8">
    <source>
        <dbReference type="ARBA" id="ARBA00048985"/>
    </source>
</evidence>
<evidence type="ECO:0000256" key="1">
    <source>
        <dbReference type="ARBA" id="ARBA00004123"/>
    </source>
</evidence>
<dbReference type="EMBL" id="JAHLQT010026502">
    <property type="protein sequence ID" value="KAG7163084.1"/>
    <property type="molecule type" value="Genomic_DNA"/>
</dbReference>
<keyword evidence="12" id="KW-1185">Reference proteome</keyword>
<keyword evidence="5" id="KW-0808">Transferase</keyword>
<evidence type="ECO:0000256" key="9">
    <source>
        <dbReference type="PROSITE-ProRule" id="PRU00339"/>
    </source>
</evidence>
<name>A0A8J5MU37_HOMAM</name>
<sequence length="673" mass="75944">MPYIDVMMSRLLKVLEKTNNIRKLVALHEPPHTTEEAFSFLWGLEEAHQVLTTVFHSSGKSENHAAAYRGQGDIAYMQHHLDEALKFYNLAISSAPHPGAEGRTPAHGSDTEENVNSFSSGEYKELAQAYEARSVVLYAMKQYGKCSNDVDLAFHFGCSRPSFKKLLDMKTKCQKFTSAGKQGTAKAFLDSNELSFAYETPKPPTLAKPNPAMPSLSSAVELAFTQCQGRHLLAKHDINPGEVVAVDEGYLSLVIPDQCKSYCTVCLTRCLAPLPCPSCNLVIFCSEECRTQGLSGYHWQECPVLPILTSNQSEIGITFKVLYRLMIKTSHAKVKEMIPLLQCEAKDKSPETLGFHKEGIYDVGDYRSVYHFVKKKKKQDVMDIIEHYIFAFIITKCLQQSGRYFINDNGETFTPSHEDLILTGSTVSHHLNCKLNNWDINISKINLDNCEDVSLELLGTGIYPAVSLLNHSCNPTCAAFYYGKTIVIRALKYIPAGTPITLNYLLIMKNVNVKIRWRVLREAFNFTCTCEACENNWPTQEELPPILFLKCVKCNKAINLQTRKCLECQLNYDEPELVAGRQRATPYNFNHISIKITKAKNDFGNAKKNILQNRIVTDEWLNAVRLLIKLLCKYVTQPCRLLCDAETILTVCLLRRSSCLYVRDHVTHECPVS</sequence>
<keyword evidence="4" id="KW-0489">Methyltransferase</keyword>
<dbReference type="GO" id="GO:0008168">
    <property type="term" value="F:methyltransferase activity"/>
    <property type="evidence" value="ECO:0007669"/>
    <property type="project" value="UniProtKB-KW"/>
</dbReference>
<dbReference type="GO" id="GO:0032259">
    <property type="term" value="P:methylation"/>
    <property type="evidence" value="ECO:0007669"/>
    <property type="project" value="UniProtKB-KW"/>
</dbReference>
<feature type="domain" description="SET" evidence="10">
    <location>
        <begin position="218"/>
        <end position="505"/>
    </location>
</feature>
<comment type="caution">
    <text evidence="11">The sequence shown here is derived from an EMBL/GenBank/DDBJ whole genome shotgun (WGS) entry which is preliminary data.</text>
</comment>
<dbReference type="Pfam" id="PF00856">
    <property type="entry name" value="SET"/>
    <property type="match status" value="1"/>
</dbReference>
<reference evidence="11" key="1">
    <citation type="journal article" date="2021" name="Sci. Adv.">
        <title>The American lobster genome reveals insights on longevity, neural, and immune adaptations.</title>
        <authorList>
            <person name="Polinski J.M."/>
            <person name="Zimin A.V."/>
            <person name="Clark K.F."/>
            <person name="Kohn A.B."/>
            <person name="Sadowski N."/>
            <person name="Timp W."/>
            <person name="Ptitsyn A."/>
            <person name="Khanna P."/>
            <person name="Romanova D.Y."/>
            <person name="Williams P."/>
            <person name="Greenwood S.J."/>
            <person name="Moroz L.L."/>
            <person name="Walt D.R."/>
            <person name="Bodnar A.G."/>
        </authorList>
    </citation>
    <scope>NUCLEOTIDE SEQUENCE</scope>
    <source>
        <strain evidence="11">GMGI-L3</strain>
    </source>
</reference>
<dbReference type="PANTHER" id="PTHR46165">
    <property type="entry name" value="SET AND MYND DOMAIN-CONTAINING PROTEIN 4"/>
    <property type="match status" value="1"/>
</dbReference>
<keyword evidence="9" id="KW-0802">TPR repeat</keyword>
<evidence type="ECO:0000313" key="12">
    <source>
        <dbReference type="Proteomes" id="UP000747542"/>
    </source>
</evidence>
<dbReference type="GO" id="GO:0005737">
    <property type="term" value="C:cytoplasm"/>
    <property type="evidence" value="ECO:0007669"/>
    <property type="project" value="UniProtKB-SubCell"/>
</dbReference>
<evidence type="ECO:0000256" key="2">
    <source>
        <dbReference type="ARBA" id="ARBA00004496"/>
    </source>
</evidence>
<evidence type="ECO:0000256" key="4">
    <source>
        <dbReference type="ARBA" id="ARBA00022603"/>
    </source>
</evidence>
<evidence type="ECO:0000259" key="10">
    <source>
        <dbReference type="PROSITE" id="PS50280"/>
    </source>
</evidence>
<dbReference type="PANTHER" id="PTHR46165:SF2">
    <property type="entry name" value="SET AND MYND DOMAIN-CONTAINING PROTEIN 4"/>
    <property type="match status" value="1"/>
</dbReference>
<dbReference type="Proteomes" id="UP000747542">
    <property type="component" value="Unassembled WGS sequence"/>
</dbReference>
<protein>
    <submittedName>
        <fullName evidence="11">SET and MYND domain-containing protein 4-like 1</fullName>
    </submittedName>
</protein>
<dbReference type="PROSITE" id="PS50280">
    <property type="entry name" value="SET"/>
    <property type="match status" value="1"/>
</dbReference>
<keyword evidence="3" id="KW-0963">Cytoplasm</keyword>
<dbReference type="InterPro" id="IPR019734">
    <property type="entry name" value="TPR_rpt"/>
</dbReference>
<dbReference type="PROSITE" id="PS50005">
    <property type="entry name" value="TPR"/>
    <property type="match status" value="1"/>
</dbReference>
<organism evidence="11 12">
    <name type="scientific">Homarus americanus</name>
    <name type="common">American lobster</name>
    <dbReference type="NCBI Taxonomy" id="6706"/>
    <lineage>
        <taxon>Eukaryota</taxon>
        <taxon>Metazoa</taxon>
        <taxon>Ecdysozoa</taxon>
        <taxon>Arthropoda</taxon>
        <taxon>Crustacea</taxon>
        <taxon>Multicrustacea</taxon>
        <taxon>Malacostraca</taxon>
        <taxon>Eumalacostraca</taxon>
        <taxon>Eucarida</taxon>
        <taxon>Decapoda</taxon>
        <taxon>Pleocyemata</taxon>
        <taxon>Astacidea</taxon>
        <taxon>Nephropoidea</taxon>
        <taxon>Nephropidae</taxon>
        <taxon>Homarus</taxon>
    </lineage>
</organism>
<dbReference type="CDD" id="cd10536">
    <property type="entry name" value="SET_SMYD4"/>
    <property type="match status" value="1"/>
</dbReference>
<comment type="catalytic activity">
    <reaction evidence="8">
        <text>L-lysyl-[protein] + S-adenosyl-L-methionine = N(6)-methyl-L-lysyl-[protein] + S-adenosyl-L-homocysteine + H(+)</text>
        <dbReference type="Rhea" id="RHEA:51736"/>
        <dbReference type="Rhea" id="RHEA-COMP:9752"/>
        <dbReference type="Rhea" id="RHEA-COMP:13053"/>
        <dbReference type="ChEBI" id="CHEBI:15378"/>
        <dbReference type="ChEBI" id="CHEBI:29969"/>
        <dbReference type="ChEBI" id="CHEBI:57856"/>
        <dbReference type="ChEBI" id="CHEBI:59789"/>
        <dbReference type="ChEBI" id="CHEBI:61929"/>
    </reaction>
</comment>
<evidence type="ECO:0000256" key="5">
    <source>
        <dbReference type="ARBA" id="ARBA00022679"/>
    </source>
</evidence>
<dbReference type="InterPro" id="IPR052097">
    <property type="entry name" value="SET-MYND_domain_protein"/>
</dbReference>
<dbReference type="OrthoDB" id="6341175at2759"/>
<dbReference type="AlphaFoldDB" id="A0A8J5MU37"/>
<feature type="repeat" description="TPR" evidence="9">
    <location>
        <begin position="65"/>
        <end position="98"/>
    </location>
</feature>
<proteinExistence type="predicted"/>
<keyword evidence="7" id="KW-0539">Nucleus</keyword>
<evidence type="ECO:0000256" key="6">
    <source>
        <dbReference type="ARBA" id="ARBA00022691"/>
    </source>
</evidence>
<accession>A0A8J5MU37</accession>
<gene>
    <name evidence="11" type="primary">Smyd4-L1</name>
    <name evidence="11" type="ORF">Hamer_G002155</name>
</gene>
<evidence type="ECO:0000313" key="11">
    <source>
        <dbReference type="EMBL" id="KAG7163084.1"/>
    </source>
</evidence>
<comment type="subcellular location">
    <subcellularLocation>
        <location evidence="2">Cytoplasm</location>
    </subcellularLocation>
    <subcellularLocation>
        <location evidence="1">Nucleus</location>
    </subcellularLocation>
</comment>
<dbReference type="GO" id="GO:0005634">
    <property type="term" value="C:nucleus"/>
    <property type="evidence" value="ECO:0007669"/>
    <property type="project" value="UniProtKB-SubCell"/>
</dbReference>
<dbReference type="GO" id="GO:0042826">
    <property type="term" value="F:histone deacetylase binding"/>
    <property type="evidence" value="ECO:0007669"/>
    <property type="project" value="TreeGrafter"/>
</dbReference>
<dbReference type="InterPro" id="IPR044421">
    <property type="entry name" value="SMYD4_SET"/>
</dbReference>
<dbReference type="InterPro" id="IPR001214">
    <property type="entry name" value="SET_dom"/>
</dbReference>
<keyword evidence="6" id="KW-0949">S-adenosyl-L-methionine</keyword>
<evidence type="ECO:0000256" key="3">
    <source>
        <dbReference type="ARBA" id="ARBA00022490"/>
    </source>
</evidence>